<accession>A0ABX7M4X9</accession>
<feature type="domain" description="N-acetyltransferase" evidence="1">
    <location>
        <begin position="195"/>
        <end position="352"/>
    </location>
</feature>
<keyword evidence="3" id="KW-1185">Reference proteome</keyword>
<dbReference type="InterPro" id="IPR036397">
    <property type="entry name" value="RNaseH_sf"/>
</dbReference>
<dbReference type="InterPro" id="IPR016181">
    <property type="entry name" value="Acyl_CoA_acyltransferase"/>
</dbReference>
<dbReference type="EMBL" id="CP071060">
    <property type="protein sequence ID" value="QSI76499.1"/>
    <property type="molecule type" value="Genomic_DNA"/>
</dbReference>
<dbReference type="Pfam" id="PF00583">
    <property type="entry name" value="Acetyltransf_1"/>
    <property type="match status" value="1"/>
</dbReference>
<reference evidence="2 3" key="1">
    <citation type="submission" date="2021-02" db="EMBL/GenBank/DDBJ databases">
        <title>Niveibacterium changnyeongensis HC41.</title>
        <authorList>
            <person name="Kang M."/>
        </authorList>
    </citation>
    <scope>NUCLEOTIDE SEQUENCE [LARGE SCALE GENOMIC DNA]</scope>
    <source>
        <strain evidence="2 3">HC41</strain>
    </source>
</reference>
<dbReference type="RefSeq" id="WP_206254165.1">
    <property type="nucleotide sequence ID" value="NZ_CP071060.1"/>
</dbReference>
<name>A0ABX7M4X9_9RHOO</name>
<proteinExistence type="predicted"/>
<dbReference type="Gene3D" id="3.30.420.10">
    <property type="entry name" value="Ribonuclease H-like superfamily/Ribonuclease H"/>
    <property type="match status" value="1"/>
</dbReference>
<dbReference type="InterPro" id="IPR012337">
    <property type="entry name" value="RNaseH-like_sf"/>
</dbReference>
<dbReference type="PROSITE" id="PS51186">
    <property type="entry name" value="GNAT"/>
    <property type="match status" value="1"/>
</dbReference>
<evidence type="ECO:0000259" key="1">
    <source>
        <dbReference type="PROSITE" id="PS51186"/>
    </source>
</evidence>
<dbReference type="InterPro" id="IPR000182">
    <property type="entry name" value="GNAT_dom"/>
</dbReference>
<evidence type="ECO:0000313" key="2">
    <source>
        <dbReference type="EMBL" id="QSI76499.1"/>
    </source>
</evidence>
<protein>
    <submittedName>
        <fullName evidence="2">GNAT family N-acetyltransferase</fullName>
    </submittedName>
</protein>
<dbReference type="Gene3D" id="3.40.630.30">
    <property type="match status" value="1"/>
</dbReference>
<dbReference type="SUPFAM" id="SSF53098">
    <property type="entry name" value="Ribonuclease H-like"/>
    <property type="match status" value="1"/>
</dbReference>
<dbReference type="Proteomes" id="UP000663570">
    <property type="component" value="Chromosome"/>
</dbReference>
<evidence type="ECO:0000313" key="3">
    <source>
        <dbReference type="Proteomes" id="UP000663570"/>
    </source>
</evidence>
<organism evidence="2 3">
    <name type="scientific">Niveibacterium microcysteis</name>
    <dbReference type="NCBI Taxonomy" id="2811415"/>
    <lineage>
        <taxon>Bacteria</taxon>
        <taxon>Pseudomonadati</taxon>
        <taxon>Pseudomonadota</taxon>
        <taxon>Betaproteobacteria</taxon>
        <taxon>Rhodocyclales</taxon>
        <taxon>Rhodocyclaceae</taxon>
        <taxon>Niveibacterium</taxon>
    </lineage>
</organism>
<sequence>MDELLPRPGWLSARPDGGAALSAPPNLAGEAPIVIDIEASGFGPRSYPIEIGLALGNNRALCTLVCPEAEWTHWDSSAEAIHHISRDSLFQHGRPAQHVAEVLNRELAGKVVYTDGWANDYTWLALLFDAAGRVPAFRLDNLRTLLSEEEANRWHDTKAQVQAELHVERHRASNDARVLQLTLLRLKHGLQPLSERGRSHEAHLLDEMAKLDALTLGDLIAAQSGLFSAETQREHHAAALACGGRVIAEHLQHSLAGYVLMRPYDTESWEILSINIHPWYRSTGLHRRLLTRTLAHLISRGAVTLRSRVLPGHEIAMRLHEKLGFAREREAADGSLHYLIRVSDLARRLRQA</sequence>
<dbReference type="SUPFAM" id="SSF55729">
    <property type="entry name" value="Acyl-CoA N-acyltransferases (Nat)"/>
    <property type="match status" value="1"/>
</dbReference>
<gene>
    <name evidence="2" type="ORF">JY500_18880</name>
</gene>